<comment type="caution">
    <text evidence="4">The sequence shown here is derived from an EMBL/GenBank/DDBJ whole genome shotgun (WGS) entry which is preliminary data.</text>
</comment>
<name>A0A1V9FMF2_9BACT</name>
<feature type="domain" description="Protein FecR C-terminal" evidence="3">
    <location>
        <begin position="320"/>
        <end position="386"/>
    </location>
</feature>
<dbReference type="InterPro" id="IPR032508">
    <property type="entry name" value="FecR_C"/>
</dbReference>
<proteinExistence type="predicted"/>
<dbReference type="RefSeq" id="WP_081154690.1">
    <property type="nucleotide sequence ID" value="NZ_LVYD01000078.1"/>
</dbReference>
<evidence type="ECO:0000259" key="2">
    <source>
        <dbReference type="Pfam" id="PF04773"/>
    </source>
</evidence>
<dbReference type="PANTHER" id="PTHR30273:SF2">
    <property type="entry name" value="PROTEIN FECR"/>
    <property type="match status" value="1"/>
</dbReference>
<dbReference type="Gene3D" id="2.60.120.1440">
    <property type="match status" value="1"/>
</dbReference>
<dbReference type="AlphaFoldDB" id="A0A1V9FMF2"/>
<protein>
    <recommendedName>
        <fullName evidence="6">Iron dicitrate transport regulator FecR</fullName>
    </recommendedName>
</protein>
<organism evidence="4 5">
    <name type="scientific">Niastella vici</name>
    <dbReference type="NCBI Taxonomy" id="1703345"/>
    <lineage>
        <taxon>Bacteria</taxon>
        <taxon>Pseudomonadati</taxon>
        <taxon>Bacteroidota</taxon>
        <taxon>Chitinophagia</taxon>
        <taxon>Chitinophagales</taxon>
        <taxon>Chitinophagaceae</taxon>
        <taxon>Niastella</taxon>
    </lineage>
</organism>
<dbReference type="STRING" id="1703345.A3860_37385"/>
<dbReference type="PANTHER" id="PTHR30273">
    <property type="entry name" value="PERIPLASMIC SIGNAL SENSOR AND SIGMA FACTOR ACTIVATOR FECR-RELATED"/>
    <property type="match status" value="1"/>
</dbReference>
<feature type="transmembrane region" description="Helical" evidence="1">
    <location>
        <begin position="78"/>
        <end position="97"/>
    </location>
</feature>
<keyword evidence="1" id="KW-0812">Transmembrane</keyword>
<evidence type="ECO:0000313" key="5">
    <source>
        <dbReference type="Proteomes" id="UP000192796"/>
    </source>
</evidence>
<evidence type="ECO:0000256" key="1">
    <source>
        <dbReference type="SAM" id="Phobius"/>
    </source>
</evidence>
<accession>A0A1V9FMF2</accession>
<keyword evidence="5" id="KW-1185">Reference proteome</keyword>
<dbReference type="InterPro" id="IPR012373">
    <property type="entry name" value="Ferrdict_sens_TM"/>
</dbReference>
<dbReference type="EMBL" id="LVYD01000078">
    <property type="protein sequence ID" value="OQP59512.1"/>
    <property type="molecule type" value="Genomic_DNA"/>
</dbReference>
<dbReference type="Pfam" id="PF16344">
    <property type="entry name" value="FecR_C"/>
    <property type="match status" value="1"/>
</dbReference>
<feature type="domain" description="FecR protein" evidence="2">
    <location>
        <begin position="177"/>
        <end position="272"/>
    </location>
</feature>
<evidence type="ECO:0000259" key="3">
    <source>
        <dbReference type="Pfam" id="PF16344"/>
    </source>
</evidence>
<dbReference type="Proteomes" id="UP000192796">
    <property type="component" value="Unassembled WGS sequence"/>
</dbReference>
<sequence>MDKQSFFSILDKYQDGTASEAEKALVEAYYQRLEKAGATALSAEEEAALKEEMYQQIAAGIQSSEAPVIPIKRKSYRMAAAAAVLLIMTGAGGYFWLLNKPGKMPPPNVTAQVKHHDLPPGRDAAVLTLADGKTIILDSANGTITQQGGANVINKDGQVSYAKASGKESELAIVYNTVSTARGNQYQLVLADGSKVWLNSASSLRFPTSFTGNSREVELDGEGYFEITKDATKPFHVKTRTQDIEVLGTHFNVNAYHDEEATRTTLLEGKVKVESQPAIGNRQSAILKPGEQAVLAANSPFTIDHSPDIDQVMAWKNGWFEFDSTDIKTIMRQISRWYDVDIHYEIKTNSETYGGRISRNLNLSNILKMLENYGVHFKLEGKTLTVIR</sequence>
<keyword evidence="1" id="KW-0472">Membrane</keyword>
<dbReference type="GO" id="GO:0016989">
    <property type="term" value="F:sigma factor antagonist activity"/>
    <property type="evidence" value="ECO:0007669"/>
    <property type="project" value="TreeGrafter"/>
</dbReference>
<dbReference type="Pfam" id="PF04773">
    <property type="entry name" value="FecR"/>
    <property type="match status" value="1"/>
</dbReference>
<dbReference type="InterPro" id="IPR006860">
    <property type="entry name" value="FecR"/>
</dbReference>
<dbReference type="Gene3D" id="3.55.50.30">
    <property type="match status" value="1"/>
</dbReference>
<evidence type="ECO:0008006" key="6">
    <source>
        <dbReference type="Google" id="ProtNLM"/>
    </source>
</evidence>
<gene>
    <name evidence="4" type="ORF">A3860_37385</name>
</gene>
<dbReference type="OrthoDB" id="649666at2"/>
<keyword evidence="1" id="KW-1133">Transmembrane helix</keyword>
<dbReference type="FunFam" id="2.60.120.1440:FF:000001">
    <property type="entry name" value="Putative anti-sigma factor"/>
    <property type="match status" value="1"/>
</dbReference>
<evidence type="ECO:0000313" key="4">
    <source>
        <dbReference type="EMBL" id="OQP59512.1"/>
    </source>
</evidence>
<reference evidence="4 5" key="1">
    <citation type="submission" date="2016-03" db="EMBL/GenBank/DDBJ databases">
        <title>Niastella vici sp. nov., isolated from farmland soil.</title>
        <authorList>
            <person name="Chen L."/>
            <person name="Wang D."/>
            <person name="Yang S."/>
            <person name="Wang G."/>
        </authorList>
    </citation>
    <scope>NUCLEOTIDE SEQUENCE [LARGE SCALE GENOMIC DNA]</scope>
    <source>
        <strain evidence="4 5">DJ57</strain>
    </source>
</reference>